<evidence type="ECO:0000313" key="2">
    <source>
        <dbReference type="EMBL" id="SUB77041.1"/>
    </source>
</evidence>
<feature type="binding site" evidence="1">
    <location>
        <position position="307"/>
    </location>
    <ligand>
        <name>Zn(2+)</name>
        <dbReference type="ChEBI" id="CHEBI:29105"/>
    </ligand>
</feature>
<dbReference type="PANTHER" id="PTHR12736">
    <property type="entry name" value="LANC-LIKE PROTEIN"/>
    <property type="match status" value="1"/>
</dbReference>
<accession>A0A379DFE0</accession>
<dbReference type="GO" id="GO:0031179">
    <property type="term" value="P:peptide modification"/>
    <property type="evidence" value="ECO:0007669"/>
    <property type="project" value="InterPro"/>
</dbReference>
<dbReference type="PRINTS" id="PR01955">
    <property type="entry name" value="LANCFRANKIA"/>
</dbReference>
<dbReference type="AlphaFoldDB" id="A0A379DFE0"/>
<evidence type="ECO:0000313" key="3">
    <source>
        <dbReference type="Proteomes" id="UP000254263"/>
    </source>
</evidence>
<feature type="binding site" evidence="1">
    <location>
        <position position="306"/>
    </location>
    <ligand>
        <name>Zn(2+)</name>
        <dbReference type="ChEBI" id="CHEBI:29105"/>
    </ligand>
</feature>
<dbReference type="InterPro" id="IPR007822">
    <property type="entry name" value="LANC-like"/>
</dbReference>
<dbReference type="GO" id="GO:0005886">
    <property type="term" value="C:plasma membrane"/>
    <property type="evidence" value="ECO:0007669"/>
    <property type="project" value="TreeGrafter"/>
</dbReference>
<gene>
    <name evidence="2" type="ORF">NCTC13100_00155</name>
</gene>
<evidence type="ECO:0000256" key="1">
    <source>
        <dbReference type="PIRSR" id="PIRSR607822-1"/>
    </source>
</evidence>
<sequence length="398" mass="45720">MNTERVLENIADRIIVREGNDLGLLSGAMGDVLFLFEYSRFNHIYRDKAESIFNIILDRIQNTPPHYSYCSGLAGIGMGVLYLKSQKLISDDFEIGEEIDEYLQKSLVSCIDKGNYDFLHGAIGIAFYFIERFIQTKSAHIKSVLIFLMRKIKESATVFKDKDKSIYAWCTKNKNGQEVFDLSLAHGCSHIILLLCRLYDILDDNYRPDLREMIIGAVEFVLHHQLPNPRFSYYPYSVQKEEVFTTQHTASRLSWCYGDFGIVLSLIHADKILPNHGFYDKAKAIALFMTKRRNLSENLVVDPCFCHGASGVSAIFAFLYKKIKNKEMLNSYFYWLEVTNKMLVNNDIELTYFNPTTAKFEKHEGMLTGIGGVGIVLLSSCYKTIERKLPWGKLFLLE</sequence>
<dbReference type="PANTHER" id="PTHR12736:SF7">
    <property type="entry name" value="LANC-LIKE PROTEIN 3"/>
    <property type="match status" value="1"/>
</dbReference>
<dbReference type="Pfam" id="PF05147">
    <property type="entry name" value="LANC_like"/>
    <property type="match status" value="1"/>
</dbReference>
<dbReference type="SMART" id="SM01260">
    <property type="entry name" value="LANC_like"/>
    <property type="match status" value="1"/>
</dbReference>
<dbReference type="Gene3D" id="1.50.10.20">
    <property type="match status" value="1"/>
</dbReference>
<protein>
    <submittedName>
        <fullName evidence="2">Lantibiotic modifying enzyme</fullName>
    </submittedName>
</protein>
<dbReference type="RefSeq" id="WP_018359697.1">
    <property type="nucleotide sequence ID" value="NZ_UGTI01000001.1"/>
</dbReference>
<dbReference type="EMBL" id="UGTI01000001">
    <property type="protein sequence ID" value="SUB77041.1"/>
    <property type="molecule type" value="Genomic_DNA"/>
</dbReference>
<reference evidence="2 3" key="1">
    <citation type="submission" date="2018-06" db="EMBL/GenBank/DDBJ databases">
        <authorList>
            <consortium name="Pathogen Informatics"/>
            <person name="Doyle S."/>
        </authorList>
    </citation>
    <scope>NUCLEOTIDE SEQUENCE [LARGE SCALE GENOMIC DNA]</scope>
    <source>
        <strain evidence="2 3">NCTC13100</strain>
    </source>
</reference>
<dbReference type="PRINTS" id="PR01950">
    <property type="entry name" value="LANCSUPER"/>
</dbReference>
<name>A0A379DFE0_9PORP</name>
<proteinExistence type="predicted"/>
<feature type="binding site" evidence="1">
    <location>
        <position position="256"/>
    </location>
    <ligand>
        <name>Zn(2+)</name>
        <dbReference type="ChEBI" id="CHEBI:29105"/>
    </ligand>
</feature>
<dbReference type="SUPFAM" id="SSF158745">
    <property type="entry name" value="LanC-like"/>
    <property type="match status" value="1"/>
</dbReference>
<keyword evidence="1" id="KW-0479">Metal-binding</keyword>
<dbReference type="Proteomes" id="UP000254263">
    <property type="component" value="Unassembled WGS sequence"/>
</dbReference>
<organism evidence="2 3">
    <name type="scientific">Porphyromonas macacae</name>
    <dbReference type="NCBI Taxonomy" id="28115"/>
    <lineage>
        <taxon>Bacteria</taxon>
        <taxon>Pseudomonadati</taxon>
        <taxon>Bacteroidota</taxon>
        <taxon>Bacteroidia</taxon>
        <taxon>Bacteroidales</taxon>
        <taxon>Porphyromonadaceae</taxon>
        <taxon>Porphyromonas</taxon>
    </lineage>
</organism>
<keyword evidence="1" id="KW-0862">Zinc</keyword>
<dbReference type="GO" id="GO:0046872">
    <property type="term" value="F:metal ion binding"/>
    <property type="evidence" value="ECO:0007669"/>
    <property type="project" value="UniProtKB-KW"/>
</dbReference>